<dbReference type="InterPro" id="IPR051202">
    <property type="entry name" value="Peptidase_C40"/>
</dbReference>
<dbReference type="EMBL" id="JACSQL010000013">
    <property type="protein sequence ID" value="MBD7970604.1"/>
    <property type="molecule type" value="Genomic_DNA"/>
</dbReference>
<feature type="domain" description="NlpC/P60" evidence="7">
    <location>
        <begin position="116"/>
        <end position="261"/>
    </location>
</feature>
<dbReference type="InterPro" id="IPR000064">
    <property type="entry name" value="NLP_P60_dom"/>
</dbReference>
<comment type="similarity">
    <text evidence="1">Belongs to the peptidase C40 family.</text>
</comment>
<dbReference type="SMART" id="SM00287">
    <property type="entry name" value="SH3b"/>
    <property type="match status" value="1"/>
</dbReference>
<evidence type="ECO:0000256" key="3">
    <source>
        <dbReference type="ARBA" id="ARBA00022801"/>
    </source>
</evidence>
<keyword evidence="5" id="KW-0732">Signal</keyword>
<dbReference type="PROSITE" id="PS51781">
    <property type="entry name" value="SH3B"/>
    <property type="match status" value="1"/>
</dbReference>
<sequence length="261" mass="28188">MKVTKKILTASITAVLLLGTVNMPAFVNQAYAATTTLEVIYGVNFRKEPSTSSSVIRMLKKGEKVTLVSKYSSSFWKVKDSNGVTGYISSSSKYTKTVSGSSQSGSSDSSSSSSSSATVEKVISAGMKYLGTPYKYGADRNSTKYFDCSSFVRRAFMDGADVTLPTDSRKQATYVKNKGNTKSSISSLKRGDLMFFMSYKGSSASSYSGIDKSKETVTHVGIYLGDNKVLHTYSTDSGGVRVDTVTGKHWQYRFLFGGSAL</sequence>
<evidence type="ECO:0000313" key="8">
    <source>
        <dbReference type="EMBL" id="MBD7970604.1"/>
    </source>
</evidence>
<dbReference type="SUPFAM" id="SSF54001">
    <property type="entry name" value="Cysteine proteinases"/>
    <property type="match status" value="1"/>
</dbReference>
<dbReference type="Pfam" id="PF00877">
    <property type="entry name" value="NLPC_P60"/>
    <property type="match status" value="1"/>
</dbReference>
<gene>
    <name evidence="8" type="ORF">H9647_21285</name>
</gene>
<dbReference type="Gene3D" id="3.90.1720.10">
    <property type="entry name" value="endopeptidase domain like (from Nostoc punctiforme)"/>
    <property type="match status" value="1"/>
</dbReference>
<keyword evidence="3" id="KW-0378">Hydrolase</keyword>
<proteinExistence type="inferred from homology"/>
<dbReference type="Pfam" id="PF08239">
    <property type="entry name" value="SH3_3"/>
    <property type="match status" value="1"/>
</dbReference>
<evidence type="ECO:0000256" key="1">
    <source>
        <dbReference type="ARBA" id="ARBA00007074"/>
    </source>
</evidence>
<evidence type="ECO:0000259" key="6">
    <source>
        <dbReference type="PROSITE" id="PS51781"/>
    </source>
</evidence>
<reference evidence="8 9" key="1">
    <citation type="submission" date="2020-08" db="EMBL/GenBank/DDBJ databases">
        <title>A Genomic Blueprint of the Chicken Gut Microbiome.</title>
        <authorList>
            <person name="Gilroy R."/>
            <person name="Ravi A."/>
            <person name="Getino M."/>
            <person name="Pursley I."/>
            <person name="Horton D.L."/>
            <person name="Alikhan N.-F."/>
            <person name="Baker D."/>
            <person name="Gharbi K."/>
            <person name="Hall N."/>
            <person name="Watson M."/>
            <person name="Adriaenssens E.M."/>
            <person name="Foster-Nyarko E."/>
            <person name="Jarju S."/>
            <person name="Secka A."/>
            <person name="Antonio M."/>
            <person name="Oren A."/>
            <person name="Chaudhuri R."/>
            <person name="La Ragione R.M."/>
            <person name="Hildebrand F."/>
            <person name="Pallen M.J."/>
        </authorList>
    </citation>
    <scope>NUCLEOTIDE SEQUENCE [LARGE SCALE GENOMIC DNA]</scope>
    <source>
        <strain evidence="8 9">Sa2BVA9</strain>
    </source>
</reference>
<accession>A0ABR8T5Q1</accession>
<keyword evidence="2" id="KW-0645">Protease</keyword>
<dbReference type="RefSeq" id="WP_191803842.1">
    <property type="nucleotide sequence ID" value="NZ_JACSQL010000013.1"/>
</dbReference>
<evidence type="ECO:0000259" key="7">
    <source>
        <dbReference type="PROSITE" id="PS51935"/>
    </source>
</evidence>
<keyword evidence="4" id="KW-0788">Thiol protease</keyword>
<evidence type="ECO:0000256" key="4">
    <source>
        <dbReference type="ARBA" id="ARBA00022807"/>
    </source>
</evidence>
<dbReference type="PANTHER" id="PTHR47053">
    <property type="entry name" value="MUREIN DD-ENDOPEPTIDASE MEPH-RELATED"/>
    <property type="match status" value="1"/>
</dbReference>
<dbReference type="InterPro" id="IPR038765">
    <property type="entry name" value="Papain-like_cys_pep_sf"/>
</dbReference>
<dbReference type="PROSITE" id="PS51935">
    <property type="entry name" value="NLPC_P60"/>
    <property type="match status" value="1"/>
</dbReference>
<dbReference type="PANTHER" id="PTHR47053:SF1">
    <property type="entry name" value="MUREIN DD-ENDOPEPTIDASE MEPH-RELATED"/>
    <property type="match status" value="1"/>
</dbReference>
<dbReference type="Proteomes" id="UP000608071">
    <property type="component" value="Unassembled WGS sequence"/>
</dbReference>
<evidence type="ECO:0000256" key="5">
    <source>
        <dbReference type="SAM" id="SignalP"/>
    </source>
</evidence>
<comment type="caution">
    <text evidence="8">The sequence shown here is derived from an EMBL/GenBank/DDBJ whole genome shotgun (WGS) entry which is preliminary data.</text>
</comment>
<dbReference type="Gene3D" id="2.30.30.40">
    <property type="entry name" value="SH3 Domains"/>
    <property type="match status" value="1"/>
</dbReference>
<keyword evidence="9" id="KW-1185">Reference proteome</keyword>
<feature type="signal peptide" evidence="5">
    <location>
        <begin position="1"/>
        <end position="32"/>
    </location>
</feature>
<name>A0ABR8T5Q1_9BACL</name>
<feature type="domain" description="SH3b" evidence="6">
    <location>
        <begin position="33"/>
        <end position="97"/>
    </location>
</feature>
<dbReference type="InterPro" id="IPR003646">
    <property type="entry name" value="SH3-like_bac-type"/>
</dbReference>
<evidence type="ECO:0000313" key="9">
    <source>
        <dbReference type="Proteomes" id="UP000608071"/>
    </source>
</evidence>
<organism evidence="8 9">
    <name type="scientific">Paenibacillus gallinarum</name>
    <dbReference type="NCBI Taxonomy" id="2762232"/>
    <lineage>
        <taxon>Bacteria</taxon>
        <taxon>Bacillati</taxon>
        <taxon>Bacillota</taxon>
        <taxon>Bacilli</taxon>
        <taxon>Bacillales</taxon>
        <taxon>Paenibacillaceae</taxon>
        <taxon>Paenibacillus</taxon>
    </lineage>
</organism>
<protein>
    <submittedName>
        <fullName evidence="8">C40 family peptidase</fullName>
    </submittedName>
</protein>
<feature type="chain" id="PRO_5045990268" evidence="5">
    <location>
        <begin position="33"/>
        <end position="261"/>
    </location>
</feature>
<evidence type="ECO:0000256" key="2">
    <source>
        <dbReference type="ARBA" id="ARBA00022670"/>
    </source>
</evidence>